<dbReference type="OrthoDB" id="8770768at2"/>
<comment type="caution">
    <text evidence="2">The sequence shown here is derived from an EMBL/GenBank/DDBJ whole genome shotgun (WGS) entry which is preliminary data.</text>
</comment>
<proteinExistence type="predicted"/>
<feature type="chain" id="PRO_5009206902" description="MetA-pathway of phenol degradation" evidence="1">
    <location>
        <begin position="31"/>
        <end position="274"/>
    </location>
</feature>
<gene>
    <name evidence="2" type="ORF">DUPY_40850</name>
</gene>
<dbReference type="AlphaFoldDB" id="A0A1E7WDF5"/>
<dbReference type="SUPFAM" id="SSF56935">
    <property type="entry name" value="Porins"/>
    <property type="match status" value="1"/>
</dbReference>
<reference evidence="3" key="1">
    <citation type="journal article" date="2016" name="Front. Microbiol.">
        <title>Molecular Keys to the Janthinobacterium and Duganella spp. Interaction with the Plant Pathogen Fusarium graminearum.</title>
        <authorList>
            <person name="Haack F.S."/>
            <person name="Poehlein A."/>
            <person name="Kroger C."/>
            <person name="Voigt C.A."/>
            <person name="Piepenbring M."/>
            <person name="Bode H.B."/>
            <person name="Daniel R."/>
            <person name="Schafer W."/>
            <person name="Streit W.R."/>
        </authorList>
    </citation>
    <scope>NUCLEOTIDE SEQUENCE [LARGE SCALE GENOMIC DNA]</scope>
    <source>
        <strain evidence="3">T54</strain>
    </source>
</reference>
<keyword evidence="1" id="KW-0732">Signal</keyword>
<dbReference type="EMBL" id="LROM01000115">
    <property type="protein sequence ID" value="OEZ95984.1"/>
    <property type="molecule type" value="Genomic_DNA"/>
</dbReference>
<protein>
    <recommendedName>
        <fullName evidence="4">MetA-pathway of phenol degradation</fullName>
    </recommendedName>
</protein>
<evidence type="ECO:0000313" key="3">
    <source>
        <dbReference type="Proteomes" id="UP000175989"/>
    </source>
</evidence>
<accession>A0A1E7WDF5</accession>
<name>A0A1E7WDF5_9BURK</name>
<sequence>MTIKNFATVPGLLSVLTALMLPMLPGSAIAGEDDDAIVTDRPDFVESSDVVGKGRFQIETSVAVERDKSNGFKLRTVSTPTLLRLGIAEDWELRVETDGRMRATADNQASGQRLRESGYADTAVGVKWHALDEEGARPSVGVLAHWDLDTGSAPFRAPGKGGSLRVVAEWELPADMSLGVMPGVVRQRNDDGQRFTSGIFAVVLGKEWNDRLRTFVEYSAQQVAHARDGGSINTVDVGAAWLLSKSVQVDTAVARALNKNAPDWSWTVGLSLKF</sequence>
<dbReference type="PATRIC" id="fig|762836.4.peg.4214"/>
<dbReference type="InterPro" id="IPR025737">
    <property type="entry name" value="FApF"/>
</dbReference>
<organism evidence="2 3">
    <name type="scientific">Duganella phyllosphaerae</name>
    <dbReference type="NCBI Taxonomy" id="762836"/>
    <lineage>
        <taxon>Bacteria</taxon>
        <taxon>Pseudomonadati</taxon>
        <taxon>Pseudomonadota</taxon>
        <taxon>Betaproteobacteria</taxon>
        <taxon>Burkholderiales</taxon>
        <taxon>Oxalobacteraceae</taxon>
        <taxon>Telluria group</taxon>
        <taxon>Duganella</taxon>
    </lineage>
</organism>
<evidence type="ECO:0000256" key="1">
    <source>
        <dbReference type="SAM" id="SignalP"/>
    </source>
</evidence>
<feature type="signal peptide" evidence="1">
    <location>
        <begin position="1"/>
        <end position="30"/>
    </location>
</feature>
<dbReference type="Pfam" id="PF13557">
    <property type="entry name" value="Phenol_MetA_deg"/>
    <property type="match status" value="1"/>
</dbReference>
<dbReference type="RefSeq" id="WP_084640819.1">
    <property type="nucleotide sequence ID" value="NZ_LROM01000115.1"/>
</dbReference>
<evidence type="ECO:0008006" key="4">
    <source>
        <dbReference type="Google" id="ProtNLM"/>
    </source>
</evidence>
<evidence type="ECO:0000313" key="2">
    <source>
        <dbReference type="EMBL" id="OEZ95984.1"/>
    </source>
</evidence>
<keyword evidence="3" id="KW-1185">Reference proteome</keyword>
<dbReference type="Proteomes" id="UP000175989">
    <property type="component" value="Unassembled WGS sequence"/>
</dbReference>